<dbReference type="InterPro" id="IPR011701">
    <property type="entry name" value="MFS"/>
</dbReference>
<dbReference type="Proteomes" id="UP000070700">
    <property type="component" value="Unassembled WGS sequence"/>
</dbReference>
<dbReference type="PROSITE" id="PS50850">
    <property type="entry name" value="MFS"/>
    <property type="match status" value="1"/>
</dbReference>
<proteinExistence type="predicted"/>
<organism evidence="8 9">
    <name type="scientific">Mollisia scopiformis</name>
    <name type="common">Conifer needle endophyte fungus</name>
    <name type="synonym">Phialocephala scopiformis</name>
    <dbReference type="NCBI Taxonomy" id="149040"/>
    <lineage>
        <taxon>Eukaryota</taxon>
        <taxon>Fungi</taxon>
        <taxon>Dikarya</taxon>
        <taxon>Ascomycota</taxon>
        <taxon>Pezizomycotina</taxon>
        <taxon>Leotiomycetes</taxon>
        <taxon>Helotiales</taxon>
        <taxon>Mollisiaceae</taxon>
        <taxon>Mollisia</taxon>
    </lineage>
</organism>
<keyword evidence="3 6" id="KW-1133">Transmembrane helix</keyword>
<dbReference type="GO" id="GO:0022857">
    <property type="term" value="F:transmembrane transporter activity"/>
    <property type="evidence" value="ECO:0007669"/>
    <property type="project" value="InterPro"/>
</dbReference>
<feature type="transmembrane region" description="Helical" evidence="6">
    <location>
        <begin position="111"/>
        <end position="130"/>
    </location>
</feature>
<dbReference type="Gene3D" id="1.20.1250.20">
    <property type="entry name" value="MFS general substrate transporter like domains"/>
    <property type="match status" value="1"/>
</dbReference>
<dbReference type="PANTHER" id="PTHR23502:SF4">
    <property type="entry name" value="MAJOR FACILITATOR SUPERFAMILY (MFS) PROFILE DOMAIN-CONTAINING PROTEIN-RELATED"/>
    <property type="match status" value="1"/>
</dbReference>
<dbReference type="InterPro" id="IPR020846">
    <property type="entry name" value="MFS_dom"/>
</dbReference>
<name>A0A194XL83_MOLSC</name>
<feature type="compositionally biased region" description="Basic and acidic residues" evidence="5">
    <location>
        <begin position="267"/>
        <end position="279"/>
    </location>
</feature>
<evidence type="ECO:0000256" key="6">
    <source>
        <dbReference type="SAM" id="Phobius"/>
    </source>
</evidence>
<dbReference type="Pfam" id="PF07690">
    <property type="entry name" value="MFS_1"/>
    <property type="match status" value="1"/>
</dbReference>
<evidence type="ECO:0000256" key="3">
    <source>
        <dbReference type="ARBA" id="ARBA00022989"/>
    </source>
</evidence>
<sequence>MAFGILEDKHAEHPPGTACMNDQSDVPREYEDVPRELLKHATGRYSHVILVPQPSDSPNDPLNWPLWKKDGILLIVGLSAAVVGAFGPMLSPGFLVIAASLNISVPTLGQSTAWVILTIGLSLFIANPLAKKFGRRPVFIVAVCIMFACSVWGAFSKDYKSFLASRIIAGFGMAPYEVLVQNTIGDLYFVHQRATRIAAWNLFLLCGIAGGSLISGYIIQDIGWKWTFGVCAIFFGIFIFLVVFFVPETAYVRAPVKERLGTITHGSDSEKVAGDEKNVEASATGKTTPDSMPAVEAVEAKESYLHSLRFMSGRKYTDAPMWKILIRPVVIFWYPAVLWAFLIYGISLTWIVVFSVVNASIFTLPPYNFSVSQTGLISLSPFIFTILGEVIAGPLNDWICLYLTKKNHGIYEPEFRLVLMGPVLILGITGFFGFGATVHYQTNWIGPVLTFGLANMATAFEAGCVFGYVIDSYEDLAEEAFVAINARNLLTFGLTYFVNNWLAEDGPLNVFNVLGSTFIGVVLLTIPLWIFGKRIRGAIARNATLTAFMKD</sequence>
<evidence type="ECO:0000259" key="7">
    <source>
        <dbReference type="PROSITE" id="PS50850"/>
    </source>
</evidence>
<dbReference type="GeneID" id="28821310"/>
<dbReference type="RefSeq" id="XP_018075246.1">
    <property type="nucleotide sequence ID" value="XM_018211584.1"/>
</dbReference>
<feature type="transmembrane region" description="Helical" evidence="6">
    <location>
        <begin position="480"/>
        <end position="498"/>
    </location>
</feature>
<keyword evidence="2 6" id="KW-0812">Transmembrane</keyword>
<feature type="domain" description="Major facilitator superfamily (MFS) profile" evidence="7">
    <location>
        <begin position="72"/>
        <end position="551"/>
    </location>
</feature>
<reference evidence="8 9" key="1">
    <citation type="submission" date="2015-10" db="EMBL/GenBank/DDBJ databases">
        <title>Full genome of DAOMC 229536 Phialocephala scopiformis, a fungal endophyte of spruce producing the potent anti-insectan compound rugulosin.</title>
        <authorList>
            <consortium name="DOE Joint Genome Institute"/>
            <person name="Walker A.K."/>
            <person name="Frasz S.L."/>
            <person name="Seifert K.A."/>
            <person name="Miller J.D."/>
            <person name="Mondo S.J."/>
            <person name="Labutti K."/>
            <person name="Lipzen A."/>
            <person name="Dockter R."/>
            <person name="Kennedy M."/>
            <person name="Grigoriev I.V."/>
            <person name="Spatafora J.W."/>
        </authorList>
    </citation>
    <scope>NUCLEOTIDE SEQUENCE [LARGE SCALE GENOMIC DNA]</scope>
    <source>
        <strain evidence="8 9">CBS 120377</strain>
    </source>
</reference>
<feature type="transmembrane region" description="Helical" evidence="6">
    <location>
        <begin position="137"/>
        <end position="155"/>
    </location>
</feature>
<dbReference type="KEGG" id="psco:LY89DRAFT_638557"/>
<dbReference type="EMBL" id="KQ947408">
    <property type="protein sequence ID" value="KUJ20891.1"/>
    <property type="molecule type" value="Genomic_DNA"/>
</dbReference>
<dbReference type="InterPro" id="IPR036259">
    <property type="entry name" value="MFS_trans_sf"/>
</dbReference>
<evidence type="ECO:0000256" key="1">
    <source>
        <dbReference type="ARBA" id="ARBA00004141"/>
    </source>
</evidence>
<feature type="transmembrane region" description="Helical" evidence="6">
    <location>
        <begin position="226"/>
        <end position="247"/>
    </location>
</feature>
<evidence type="ECO:0000256" key="5">
    <source>
        <dbReference type="SAM" id="MobiDB-lite"/>
    </source>
</evidence>
<feature type="transmembrane region" description="Helical" evidence="6">
    <location>
        <begin position="415"/>
        <end position="438"/>
    </location>
</feature>
<accession>A0A194XL83</accession>
<evidence type="ECO:0000256" key="2">
    <source>
        <dbReference type="ARBA" id="ARBA00022692"/>
    </source>
</evidence>
<comment type="subcellular location">
    <subcellularLocation>
        <location evidence="1">Membrane</location>
        <topology evidence="1">Multi-pass membrane protein</topology>
    </subcellularLocation>
</comment>
<feature type="transmembrane region" description="Helical" evidence="6">
    <location>
        <begin position="167"/>
        <end position="190"/>
    </location>
</feature>
<feature type="transmembrane region" description="Helical" evidence="6">
    <location>
        <begin position="382"/>
        <end position="403"/>
    </location>
</feature>
<feature type="transmembrane region" description="Helical" evidence="6">
    <location>
        <begin position="444"/>
        <end position="468"/>
    </location>
</feature>
<keyword evidence="9" id="KW-1185">Reference proteome</keyword>
<feature type="transmembrane region" description="Helical" evidence="6">
    <location>
        <begin position="510"/>
        <end position="531"/>
    </location>
</feature>
<dbReference type="PANTHER" id="PTHR23502">
    <property type="entry name" value="MAJOR FACILITATOR SUPERFAMILY"/>
    <property type="match status" value="1"/>
</dbReference>
<keyword evidence="4 6" id="KW-0472">Membrane</keyword>
<feature type="region of interest" description="Disordered" evidence="5">
    <location>
        <begin position="266"/>
        <end position="290"/>
    </location>
</feature>
<feature type="transmembrane region" description="Helical" evidence="6">
    <location>
        <begin position="202"/>
        <end position="220"/>
    </location>
</feature>
<evidence type="ECO:0000313" key="8">
    <source>
        <dbReference type="EMBL" id="KUJ20891.1"/>
    </source>
</evidence>
<dbReference type="InParanoid" id="A0A194XL83"/>
<dbReference type="AlphaFoldDB" id="A0A194XL83"/>
<feature type="transmembrane region" description="Helical" evidence="6">
    <location>
        <begin position="72"/>
        <end position="99"/>
    </location>
</feature>
<dbReference type="OrthoDB" id="2585655at2759"/>
<protein>
    <submittedName>
        <fullName evidence="8">MFS general substrate transporter</fullName>
    </submittedName>
</protein>
<dbReference type="GO" id="GO:0005886">
    <property type="term" value="C:plasma membrane"/>
    <property type="evidence" value="ECO:0007669"/>
    <property type="project" value="TreeGrafter"/>
</dbReference>
<gene>
    <name evidence="8" type="ORF">LY89DRAFT_638557</name>
</gene>
<evidence type="ECO:0000313" key="9">
    <source>
        <dbReference type="Proteomes" id="UP000070700"/>
    </source>
</evidence>
<evidence type="ECO:0000256" key="4">
    <source>
        <dbReference type="ARBA" id="ARBA00023136"/>
    </source>
</evidence>
<dbReference type="SUPFAM" id="SSF103473">
    <property type="entry name" value="MFS general substrate transporter"/>
    <property type="match status" value="1"/>
</dbReference>
<feature type="transmembrane region" description="Helical" evidence="6">
    <location>
        <begin position="331"/>
        <end position="362"/>
    </location>
</feature>